<sequence>MPSLPGPFHGRHAGSPAWDAVWKHIACSLSKVTCRLMGLAYEPLETRQLPYHLMWAPTLGNRAKWRGHSADESGAGPPPPLRSRLARGEGWAAAAAAPSLWEPHGAHRTREPRPCAHGRRRQPGPRGSAVSPTQPARPPANLPAAVVGVCPRRGEAMVPAPRGSSWGCFGVFSWLVASSAFGKLQSQQTAGPGGRVQPRCENFDMRAFCKEAVPAVTAGVHEGRGAAVGAAGSEGKA</sequence>
<proteinExistence type="predicted"/>
<evidence type="ECO:0000313" key="3">
    <source>
        <dbReference type="Proteomes" id="UP001176941"/>
    </source>
</evidence>
<feature type="region of interest" description="Disordered" evidence="1">
    <location>
        <begin position="65"/>
        <end position="88"/>
    </location>
</feature>
<organism evidence="2 3">
    <name type="scientific">Rangifer tarandus platyrhynchus</name>
    <name type="common">Svalbard reindeer</name>
    <dbReference type="NCBI Taxonomy" id="3082113"/>
    <lineage>
        <taxon>Eukaryota</taxon>
        <taxon>Metazoa</taxon>
        <taxon>Chordata</taxon>
        <taxon>Craniata</taxon>
        <taxon>Vertebrata</taxon>
        <taxon>Euteleostomi</taxon>
        <taxon>Mammalia</taxon>
        <taxon>Eutheria</taxon>
        <taxon>Laurasiatheria</taxon>
        <taxon>Artiodactyla</taxon>
        <taxon>Ruminantia</taxon>
        <taxon>Pecora</taxon>
        <taxon>Cervidae</taxon>
        <taxon>Odocoileinae</taxon>
        <taxon>Rangifer</taxon>
    </lineage>
</organism>
<name>A0ABN8XZA0_RANTA</name>
<evidence type="ECO:0000313" key="2">
    <source>
        <dbReference type="EMBL" id="CAI9154344.1"/>
    </source>
</evidence>
<feature type="compositionally biased region" description="Basic and acidic residues" evidence="1">
    <location>
        <begin position="104"/>
        <end position="114"/>
    </location>
</feature>
<protein>
    <submittedName>
        <fullName evidence="2">Uncharacterized protein</fullName>
    </submittedName>
</protein>
<dbReference type="Proteomes" id="UP001176941">
    <property type="component" value="Chromosome 11"/>
</dbReference>
<keyword evidence="3" id="KW-1185">Reference proteome</keyword>
<feature type="region of interest" description="Disordered" evidence="1">
    <location>
        <begin position="101"/>
        <end position="140"/>
    </location>
</feature>
<gene>
    <name evidence="2" type="ORF">MRATA1EN1_LOCUS3306</name>
</gene>
<accession>A0ABN8XZA0</accession>
<reference evidence="2" key="1">
    <citation type="submission" date="2023-04" db="EMBL/GenBank/DDBJ databases">
        <authorList>
            <consortium name="ELIXIR-Norway"/>
        </authorList>
    </citation>
    <scope>NUCLEOTIDE SEQUENCE [LARGE SCALE GENOMIC DNA]</scope>
</reference>
<evidence type="ECO:0000256" key="1">
    <source>
        <dbReference type="SAM" id="MobiDB-lite"/>
    </source>
</evidence>
<dbReference type="EMBL" id="OX459947">
    <property type="protein sequence ID" value="CAI9154344.1"/>
    <property type="molecule type" value="Genomic_DNA"/>
</dbReference>